<reference evidence="3" key="1">
    <citation type="submission" date="2017-02" db="UniProtKB">
        <authorList>
            <consortium name="WormBaseParasite"/>
        </authorList>
    </citation>
    <scope>IDENTIFICATION</scope>
</reference>
<gene>
    <name evidence="1" type="ORF">HPLM_LOCUS2107</name>
</gene>
<reference evidence="1 2" key="2">
    <citation type="submission" date="2018-11" db="EMBL/GenBank/DDBJ databases">
        <authorList>
            <consortium name="Pathogen Informatics"/>
        </authorList>
    </citation>
    <scope>NUCLEOTIDE SEQUENCE [LARGE SCALE GENOMIC DNA]</scope>
    <source>
        <strain evidence="1 2">MHpl1</strain>
    </source>
</reference>
<sequence>MFDVFALGEFEIDETEQIVADVIQQSFINFAKTGVPLNQHAPWRDVGTSTNLRHLAISPEPHMEQGFYDGTRLTNLTMNYVQITISSEQWPSFT</sequence>
<evidence type="ECO:0000313" key="2">
    <source>
        <dbReference type="Proteomes" id="UP000268014"/>
    </source>
</evidence>
<dbReference type="EMBL" id="UZAF01003748">
    <property type="protein sequence ID" value="VDO13022.1"/>
    <property type="molecule type" value="Genomic_DNA"/>
</dbReference>
<keyword evidence="2" id="KW-1185">Reference proteome</keyword>
<proteinExistence type="predicted"/>
<dbReference type="AlphaFoldDB" id="A0A0N4VXT9"/>
<dbReference type="WBParaSite" id="HPLM_0000210901-mRNA-1">
    <property type="protein sequence ID" value="HPLM_0000210901-mRNA-1"/>
    <property type="gene ID" value="HPLM_0000210901"/>
</dbReference>
<dbReference type="SUPFAM" id="SSF53474">
    <property type="entry name" value="alpha/beta-Hydrolases"/>
    <property type="match status" value="1"/>
</dbReference>
<dbReference type="InterPro" id="IPR029058">
    <property type="entry name" value="AB_hydrolase_fold"/>
</dbReference>
<dbReference type="OrthoDB" id="5854651at2759"/>
<accession>A0A0N4VXT9</accession>
<name>A0A0N4VXT9_HAEPC</name>
<dbReference type="Proteomes" id="UP000268014">
    <property type="component" value="Unassembled WGS sequence"/>
</dbReference>
<evidence type="ECO:0000313" key="1">
    <source>
        <dbReference type="EMBL" id="VDO13022.1"/>
    </source>
</evidence>
<evidence type="ECO:0000313" key="3">
    <source>
        <dbReference type="WBParaSite" id="HPLM_0000210901-mRNA-1"/>
    </source>
</evidence>
<protein>
    <submittedName>
        <fullName evidence="3">COesterase domain-containing protein</fullName>
    </submittedName>
</protein>
<organism evidence="3">
    <name type="scientific">Haemonchus placei</name>
    <name type="common">Barber's pole worm</name>
    <dbReference type="NCBI Taxonomy" id="6290"/>
    <lineage>
        <taxon>Eukaryota</taxon>
        <taxon>Metazoa</taxon>
        <taxon>Ecdysozoa</taxon>
        <taxon>Nematoda</taxon>
        <taxon>Chromadorea</taxon>
        <taxon>Rhabditida</taxon>
        <taxon>Rhabditina</taxon>
        <taxon>Rhabditomorpha</taxon>
        <taxon>Strongyloidea</taxon>
        <taxon>Trichostrongylidae</taxon>
        <taxon>Haemonchus</taxon>
    </lineage>
</organism>